<dbReference type="EMBL" id="CP045904">
    <property type="protein sequence ID" value="QQP35872.1"/>
    <property type="molecule type" value="Genomic_DNA"/>
</dbReference>
<evidence type="ECO:0000313" key="2">
    <source>
        <dbReference type="Proteomes" id="UP000595437"/>
    </source>
</evidence>
<accession>A0A7T8GQH5</accession>
<sequence>MPPHSSFGRTRRSTPGLLQVLGICFMVKNTPPETIGQQDGAPSHMAAKNQKFCKDNMAHFWPKNFWPPSSRI</sequence>
<keyword evidence="2" id="KW-1185">Reference proteome</keyword>
<proteinExistence type="predicted"/>
<protein>
    <submittedName>
        <fullName evidence="1">Uncharacterized protein</fullName>
    </submittedName>
</protein>
<name>A0A7T8GQH5_CALRO</name>
<organism evidence="1 2">
    <name type="scientific">Caligus rogercresseyi</name>
    <name type="common">Sea louse</name>
    <dbReference type="NCBI Taxonomy" id="217165"/>
    <lineage>
        <taxon>Eukaryota</taxon>
        <taxon>Metazoa</taxon>
        <taxon>Ecdysozoa</taxon>
        <taxon>Arthropoda</taxon>
        <taxon>Crustacea</taxon>
        <taxon>Multicrustacea</taxon>
        <taxon>Hexanauplia</taxon>
        <taxon>Copepoda</taxon>
        <taxon>Siphonostomatoida</taxon>
        <taxon>Caligidae</taxon>
        <taxon>Caligus</taxon>
    </lineage>
</organism>
<reference evidence="2" key="1">
    <citation type="submission" date="2021-01" db="EMBL/GenBank/DDBJ databases">
        <title>Caligus Genome Assembly.</title>
        <authorList>
            <person name="Gallardo-Escarate C."/>
        </authorList>
    </citation>
    <scope>NUCLEOTIDE SEQUENCE [LARGE SCALE GENOMIC DNA]</scope>
</reference>
<dbReference type="AlphaFoldDB" id="A0A7T8GQH5"/>
<dbReference type="Proteomes" id="UP000595437">
    <property type="component" value="Chromosome 15"/>
</dbReference>
<dbReference type="OrthoDB" id="6722168at2759"/>
<gene>
    <name evidence="1" type="ORF">FKW44_020807</name>
</gene>
<evidence type="ECO:0000313" key="1">
    <source>
        <dbReference type="EMBL" id="QQP35872.1"/>
    </source>
</evidence>